<dbReference type="Gene3D" id="1.10.530.10">
    <property type="match status" value="1"/>
</dbReference>
<evidence type="ECO:0000313" key="1">
    <source>
        <dbReference type="EMBL" id="OGD89064.1"/>
    </source>
</evidence>
<organism evidence="1 2">
    <name type="scientific">Candidatus Curtissbacteria bacterium RIFCSPHIGHO2_02_FULL_40_16b</name>
    <dbReference type="NCBI Taxonomy" id="1797714"/>
    <lineage>
        <taxon>Bacteria</taxon>
        <taxon>Candidatus Curtissiibacteriota</taxon>
    </lineage>
</organism>
<dbReference type="SUPFAM" id="SSF53955">
    <property type="entry name" value="Lysozyme-like"/>
    <property type="match status" value="1"/>
</dbReference>
<comment type="caution">
    <text evidence="1">The sequence shown here is derived from an EMBL/GenBank/DDBJ whole genome shotgun (WGS) entry which is preliminary data.</text>
</comment>
<dbReference type="AlphaFoldDB" id="A0A1F5GB54"/>
<reference evidence="1 2" key="1">
    <citation type="journal article" date="2016" name="Nat. Commun.">
        <title>Thousands of microbial genomes shed light on interconnected biogeochemical processes in an aquifer system.</title>
        <authorList>
            <person name="Anantharaman K."/>
            <person name="Brown C.T."/>
            <person name="Hug L.A."/>
            <person name="Sharon I."/>
            <person name="Castelle C.J."/>
            <person name="Probst A.J."/>
            <person name="Thomas B.C."/>
            <person name="Singh A."/>
            <person name="Wilkins M.J."/>
            <person name="Karaoz U."/>
            <person name="Brodie E.L."/>
            <person name="Williams K.H."/>
            <person name="Hubbard S.S."/>
            <person name="Banfield J.F."/>
        </authorList>
    </citation>
    <scope>NUCLEOTIDE SEQUENCE [LARGE SCALE GENOMIC DNA]</scope>
</reference>
<name>A0A1F5GB54_9BACT</name>
<protein>
    <submittedName>
        <fullName evidence="1">Uncharacterized protein</fullName>
    </submittedName>
</protein>
<gene>
    <name evidence="1" type="ORF">A3D04_00845</name>
</gene>
<dbReference type="EMBL" id="MFBD01000013">
    <property type="protein sequence ID" value="OGD89064.1"/>
    <property type="molecule type" value="Genomic_DNA"/>
</dbReference>
<proteinExistence type="predicted"/>
<sequence length="257" mass="29554">MSAKERNFKRFNRLAMVGMLGLVLGTSGLMPESGASDAASEEYRAQYFKAVAPIALIRLQENISKFNNLIESQKFLVNFSNVYELNGNEQKLKEISRELANVLETVDANPNIFDVEQDRQDLNMYFPIYKAAGEKFDIPWYLLWVIHQQESTVSRDESAFVVDSDWQYGAMQRATTLHFEENVTFATRGLEYLAQLPQRYPDDWREIAWAAMKISEDRQTTGTILSALARYSSYENALNRWDRALMLQSLFGGNLKD</sequence>
<dbReference type="InterPro" id="IPR023346">
    <property type="entry name" value="Lysozyme-like_dom_sf"/>
</dbReference>
<evidence type="ECO:0000313" key="2">
    <source>
        <dbReference type="Proteomes" id="UP000177369"/>
    </source>
</evidence>
<dbReference type="Proteomes" id="UP000177369">
    <property type="component" value="Unassembled WGS sequence"/>
</dbReference>
<accession>A0A1F5GB54</accession>